<comment type="caution">
    <text evidence="8">The sequence shown here is derived from an EMBL/GenBank/DDBJ whole genome shotgun (WGS) entry which is preliminary data.</text>
</comment>
<proteinExistence type="inferred from homology"/>
<dbReference type="InterPro" id="IPR021109">
    <property type="entry name" value="Peptidase_aspartic_dom_sf"/>
</dbReference>
<dbReference type="OrthoDB" id="771136at2759"/>
<feature type="compositionally biased region" description="Basic residues" evidence="6">
    <location>
        <begin position="327"/>
        <end position="361"/>
    </location>
</feature>
<dbReference type="Pfam" id="PF00026">
    <property type="entry name" value="Asp"/>
    <property type="match status" value="1"/>
</dbReference>
<keyword evidence="5" id="KW-0645">Protease</keyword>
<keyword evidence="4" id="KW-1015">Disulfide bond</keyword>
<dbReference type="InterPro" id="IPR033121">
    <property type="entry name" value="PEPTIDASE_A1"/>
</dbReference>
<evidence type="ECO:0000256" key="5">
    <source>
        <dbReference type="RuleBase" id="RU000454"/>
    </source>
</evidence>
<dbReference type="PROSITE" id="PS00141">
    <property type="entry name" value="ASP_PROTEASE"/>
    <property type="match status" value="1"/>
</dbReference>
<gene>
    <name evidence="8" type="ORF">Amon01_000757900</name>
</gene>
<keyword evidence="2" id="KW-0732">Signal</keyword>
<evidence type="ECO:0000256" key="2">
    <source>
        <dbReference type="ARBA" id="ARBA00022729"/>
    </source>
</evidence>
<dbReference type="Proteomes" id="UP001165063">
    <property type="component" value="Unassembled WGS sequence"/>
</dbReference>
<keyword evidence="3 5" id="KW-0064">Aspartyl protease</keyword>
<organism evidence="8 9">
    <name type="scientific">Ambrosiozyma monospora</name>
    <name type="common">Yeast</name>
    <name type="synonym">Endomycopsis monosporus</name>
    <dbReference type="NCBI Taxonomy" id="43982"/>
    <lineage>
        <taxon>Eukaryota</taxon>
        <taxon>Fungi</taxon>
        <taxon>Dikarya</taxon>
        <taxon>Ascomycota</taxon>
        <taxon>Saccharomycotina</taxon>
        <taxon>Pichiomycetes</taxon>
        <taxon>Pichiales</taxon>
        <taxon>Pichiaceae</taxon>
        <taxon>Ambrosiozyma</taxon>
    </lineage>
</organism>
<evidence type="ECO:0000256" key="1">
    <source>
        <dbReference type="ARBA" id="ARBA00007447"/>
    </source>
</evidence>
<dbReference type="PANTHER" id="PTHR47966">
    <property type="entry name" value="BETA-SITE APP-CLEAVING ENZYME, ISOFORM A-RELATED"/>
    <property type="match status" value="1"/>
</dbReference>
<accession>A0A9W7DNJ0</accession>
<evidence type="ECO:0000256" key="4">
    <source>
        <dbReference type="ARBA" id="ARBA00023157"/>
    </source>
</evidence>
<name>A0A9W7DNJ0_AMBMO</name>
<evidence type="ECO:0000256" key="3">
    <source>
        <dbReference type="ARBA" id="ARBA00022750"/>
    </source>
</evidence>
<dbReference type="InterPro" id="IPR001969">
    <property type="entry name" value="Aspartic_peptidase_AS"/>
</dbReference>
<keyword evidence="5" id="KW-0378">Hydrolase</keyword>
<dbReference type="InterPro" id="IPR001461">
    <property type="entry name" value="Aspartic_peptidase_A1"/>
</dbReference>
<sequence length="361" mass="39083">MGTDDVVLFPNNGGEGELLIEDVSLGVISLSNSSNPVMGIGFKALQSVVDYNLDQVEYDSLPYQMANQDIINIPAYSISILTNKTIGNSSITFGAIDSTRFTGDLNVFPIPYPAGRNEPVYISIVLNKITTDDGSELASGAAYAILDTGSSETYFPQDIVNAIGSTYFQHDSTYDIYYSKCSRLLETNINFEFSGVSYSVPMTQFVETADDFFVVDHEQFSGQCILNILTTGDDTFMLGDSFLRSVYMVVDLENGEVGLASSLGIEFDEDNASGNFTEIVDSIPGIQAPGYDSGLDYTQLTVTANTTDSSSSSSSNSNSGVSLNTQKSKKTAKKNGKSHKGKKTSKNGKSKKQSKYRLHHD</sequence>
<keyword evidence="9" id="KW-1185">Reference proteome</keyword>
<feature type="domain" description="Peptidase A1" evidence="7">
    <location>
        <begin position="1"/>
        <end position="260"/>
    </location>
</feature>
<dbReference type="EMBL" id="BSXU01005696">
    <property type="protein sequence ID" value="GMG55504.1"/>
    <property type="molecule type" value="Genomic_DNA"/>
</dbReference>
<dbReference type="PROSITE" id="PS51767">
    <property type="entry name" value="PEPTIDASE_A1"/>
    <property type="match status" value="1"/>
</dbReference>
<evidence type="ECO:0000313" key="9">
    <source>
        <dbReference type="Proteomes" id="UP001165063"/>
    </source>
</evidence>
<dbReference type="GO" id="GO:0006508">
    <property type="term" value="P:proteolysis"/>
    <property type="evidence" value="ECO:0007669"/>
    <property type="project" value="UniProtKB-KW"/>
</dbReference>
<dbReference type="Gene3D" id="2.40.70.10">
    <property type="entry name" value="Acid Proteases"/>
    <property type="match status" value="2"/>
</dbReference>
<reference evidence="8" key="1">
    <citation type="submission" date="2023-04" db="EMBL/GenBank/DDBJ databases">
        <title>Ambrosiozyma monospora NBRC 1965.</title>
        <authorList>
            <person name="Ichikawa N."/>
            <person name="Sato H."/>
            <person name="Tonouchi N."/>
        </authorList>
    </citation>
    <scope>NUCLEOTIDE SEQUENCE</scope>
    <source>
        <strain evidence="8">NBRC 1965</strain>
    </source>
</reference>
<dbReference type="PRINTS" id="PR00792">
    <property type="entry name" value="PEPSIN"/>
</dbReference>
<dbReference type="GO" id="GO:0004190">
    <property type="term" value="F:aspartic-type endopeptidase activity"/>
    <property type="evidence" value="ECO:0007669"/>
    <property type="project" value="UniProtKB-KW"/>
</dbReference>
<evidence type="ECO:0000313" key="8">
    <source>
        <dbReference type="EMBL" id="GMG55504.1"/>
    </source>
</evidence>
<dbReference type="SUPFAM" id="SSF50630">
    <property type="entry name" value="Acid proteases"/>
    <property type="match status" value="1"/>
</dbReference>
<comment type="similarity">
    <text evidence="1 5">Belongs to the peptidase A1 family.</text>
</comment>
<feature type="region of interest" description="Disordered" evidence="6">
    <location>
        <begin position="305"/>
        <end position="361"/>
    </location>
</feature>
<evidence type="ECO:0000259" key="7">
    <source>
        <dbReference type="PROSITE" id="PS51767"/>
    </source>
</evidence>
<feature type="compositionally biased region" description="Low complexity" evidence="6">
    <location>
        <begin position="309"/>
        <end position="319"/>
    </location>
</feature>
<dbReference type="PANTHER" id="PTHR47966:SF51">
    <property type="entry name" value="BETA-SITE APP-CLEAVING ENZYME, ISOFORM A-RELATED"/>
    <property type="match status" value="1"/>
</dbReference>
<protein>
    <submittedName>
        <fullName evidence="8">Unnamed protein product</fullName>
    </submittedName>
</protein>
<dbReference type="AlphaFoldDB" id="A0A9W7DNJ0"/>
<dbReference type="GO" id="GO:0005576">
    <property type="term" value="C:extracellular region"/>
    <property type="evidence" value="ECO:0007669"/>
    <property type="project" value="UniProtKB-ARBA"/>
</dbReference>
<evidence type="ECO:0000256" key="6">
    <source>
        <dbReference type="SAM" id="MobiDB-lite"/>
    </source>
</evidence>